<dbReference type="Pfam" id="PF07808">
    <property type="entry name" value="RED_N"/>
    <property type="match status" value="1"/>
</dbReference>
<evidence type="ECO:0000259" key="4">
    <source>
        <dbReference type="Pfam" id="PF07808"/>
    </source>
</evidence>
<feature type="compositionally biased region" description="Basic and acidic residues" evidence="3">
    <location>
        <begin position="161"/>
        <end position="176"/>
    </location>
</feature>
<sequence length="549" mass="58927">MNNQEFRKLLASKSAEQDGSAASPSSRTNGGALGGKKSSFVPMTPRNLSNGSAGVDFARQVRERNAALRPTKKFKSSAPRGTKFGADYTDRAKARAEETTVDDKAERLKALEEQMKLDQISPEVYFALRDEITGGNVENTHLIKGLDRKLLERVKAGEDVMGLGKKEEEEADRAGEEDLEDELEKAAEKFVEPVKKEKVEKKGVVAVTGAGKKRTRDDLLAELKAQRRAAAEARDAAAPKLNDRWAKVDGKKKSRVETDSRGREILVSVDEDGKVKRRVRKAPTAGEQAVLHAPDASKAVLGADVVVPALTAVTEVDGQALDDEEEDIFEGVGADYNPLPDANDDDDSDESDAAAVPMRDKPPAPAADDLSSDEDGEIVPAVPPRTASPAALPAVSSAPPKRNYFGDTSSAPEEDVQARMAGIQDVIKKAAKLDPLRSGANPEADAATAEEATKRKKRAQMLANDDRDLQDMDMGFGSSRLDDEADADGDGTKIKLSEWKDAGGEGSESEGGKGGGKEKQRKPKKRKGDANSMGDIMKVLEGRREGGKK</sequence>
<dbReference type="InParanoid" id="A0A1V8SJE0"/>
<dbReference type="OrthoDB" id="3366823at2759"/>
<name>A0A1V8SJE0_9PEZI</name>
<feature type="region of interest" description="Disordered" evidence="3">
    <location>
        <begin position="161"/>
        <end position="183"/>
    </location>
</feature>
<feature type="region of interest" description="Disordered" evidence="3">
    <location>
        <begin position="313"/>
        <end position="416"/>
    </location>
</feature>
<feature type="region of interest" description="Disordered" evidence="3">
    <location>
        <begin position="1"/>
        <end position="100"/>
    </location>
</feature>
<proteinExistence type="predicted"/>
<comment type="subcellular location">
    <subcellularLocation>
        <location evidence="1">Nucleus</location>
    </subcellularLocation>
</comment>
<evidence type="ECO:0000313" key="5">
    <source>
        <dbReference type="EMBL" id="OQN99193.1"/>
    </source>
</evidence>
<organism evidence="5 6">
    <name type="scientific">Cryoendolithus antarcticus</name>
    <dbReference type="NCBI Taxonomy" id="1507870"/>
    <lineage>
        <taxon>Eukaryota</taxon>
        <taxon>Fungi</taxon>
        <taxon>Dikarya</taxon>
        <taxon>Ascomycota</taxon>
        <taxon>Pezizomycotina</taxon>
        <taxon>Dothideomycetes</taxon>
        <taxon>Dothideomycetidae</taxon>
        <taxon>Cladosporiales</taxon>
        <taxon>Cladosporiaceae</taxon>
        <taxon>Cryoendolithus</taxon>
    </lineage>
</organism>
<feature type="compositionally biased region" description="Basic and acidic residues" evidence="3">
    <location>
        <begin position="490"/>
        <end position="503"/>
    </location>
</feature>
<dbReference type="PANTHER" id="PTHR12765">
    <property type="entry name" value="RED PROTEIN IK FACTOR CYTOKINE IK"/>
    <property type="match status" value="1"/>
</dbReference>
<feature type="compositionally biased region" description="Acidic residues" evidence="3">
    <location>
        <begin position="320"/>
        <end position="329"/>
    </location>
</feature>
<dbReference type="GO" id="GO:0005634">
    <property type="term" value="C:nucleus"/>
    <property type="evidence" value="ECO:0007669"/>
    <property type="project" value="UniProtKB-SubCell"/>
</dbReference>
<feature type="domain" description="RED-like N-terminal" evidence="4">
    <location>
        <begin position="85"/>
        <end position="201"/>
    </location>
</feature>
<evidence type="ECO:0000256" key="3">
    <source>
        <dbReference type="SAM" id="MobiDB-lite"/>
    </source>
</evidence>
<feature type="region of interest" description="Disordered" evidence="3">
    <location>
        <begin position="432"/>
        <end position="549"/>
    </location>
</feature>
<dbReference type="AlphaFoldDB" id="A0A1V8SJE0"/>
<protein>
    <recommendedName>
        <fullName evidence="4">RED-like N-terminal domain-containing protein</fullName>
    </recommendedName>
</protein>
<keyword evidence="2" id="KW-0539">Nucleus</keyword>
<dbReference type="Proteomes" id="UP000192596">
    <property type="component" value="Unassembled WGS sequence"/>
</dbReference>
<dbReference type="STRING" id="1507870.A0A1V8SJE0"/>
<accession>A0A1V8SJE0</accession>
<comment type="caution">
    <text evidence="5">The sequence shown here is derived from an EMBL/GenBank/DDBJ whole genome shotgun (WGS) entry which is preliminary data.</text>
</comment>
<evidence type="ECO:0000256" key="2">
    <source>
        <dbReference type="ARBA" id="ARBA00023242"/>
    </source>
</evidence>
<gene>
    <name evidence="5" type="ORF">B0A48_15042</name>
</gene>
<reference evidence="6" key="1">
    <citation type="submission" date="2017-03" db="EMBL/GenBank/DDBJ databases">
        <title>Genomes of endolithic fungi from Antarctica.</title>
        <authorList>
            <person name="Coleine C."/>
            <person name="Masonjones S."/>
            <person name="Stajich J.E."/>
        </authorList>
    </citation>
    <scope>NUCLEOTIDE SEQUENCE [LARGE SCALE GENOMIC DNA]</scope>
    <source>
        <strain evidence="6">CCFEE 5527</strain>
    </source>
</reference>
<dbReference type="EMBL" id="NAJO01000041">
    <property type="protein sequence ID" value="OQN99193.1"/>
    <property type="molecule type" value="Genomic_DNA"/>
</dbReference>
<dbReference type="InterPro" id="IPR012916">
    <property type="entry name" value="RED_N"/>
</dbReference>
<feature type="compositionally biased region" description="Polar residues" evidence="3">
    <location>
        <begin position="20"/>
        <end position="29"/>
    </location>
</feature>
<evidence type="ECO:0000313" key="6">
    <source>
        <dbReference type="Proteomes" id="UP000192596"/>
    </source>
</evidence>
<feature type="compositionally biased region" description="Acidic residues" evidence="3">
    <location>
        <begin position="342"/>
        <end position="352"/>
    </location>
</feature>
<evidence type="ECO:0000256" key="1">
    <source>
        <dbReference type="ARBA" id="ARBA00004123"/>
    </source>
</evidence>
<feature type="compositionally biased region" description="Low complexity" evidence="3">
    <location>
        <begin position="387"/>
        <end position="400"/>
    </location>
</feature>
<keyword evidence="6" id="KW-1185">Reference proteome</keyword>
<dbReference type="InterPro" id="IPR039896">
    <property type="entry name" value="Red-like"/>
</dbReference>
<feature type="compositionally biased region" description="Basic and acidic residues" evidence="3">
    <location>
        <begin position="88"/>
        <end position="100"/>
    </location>
</feature>
<feature type="compositionally biased region" description="Basic and acidic residues" evidence="3">
    <location>
        <begin position="538"/>
        <end position="549"/>
    </location>
</feature>